<dbReference type="GO" id="GO:0061630">
    <property type="term" value="F:ubiquitin protein ligase activity"/>
    <property type="evidence" value="ECO:0007669"/>
    <property type="project" value="UniProtKB-EC"/>
</dbReference>
<dbReference type="AlphaFoldDB" id="A0A9W9YDC9"/>
<dbReference type="InterPro" id="IPR000571">
    <property type="entry name" value="Znf_CCCH"/>
</dbReference>
<keyword evidence="8 9" id="KW-0862">Zinc</keyword>
<protein>
    <recommendedName>
        <fullName evidence="2">RING-type E3 ubiquitin transferase</fullName>
        <ecNumber evidence="2">2.3.2.27</ecNumber>
    </recommendedName>
</protein>
<dbReference type="InterPro" id="IPR036855">
    <property type="entry name" value="Znf_CCCH_sf"/>
</dbReference>
<reference evidence="12" key="1">
    <citation type="submission" date="2023-01" db="EMBL/GenBank/DDBJ databases">
        <title>Genome assembly of the deep-sea coral Lophelia pertusa.</title>
        <authorList>
            <person name="Herrera S."/>
            <person name="Cordes E."/>
        </authorList>
    </citation>
    <scope>NUCLEOTIDE SEQUENCE</scope>
    <source>
        <strain evidence="12">USNM1676648</strain>
        <tissue evidence="12">Polyp</tissue>
    </source>
</reference>
<keyword evidence="13" id="KW-1185">Reference proteome</keyword>
<dbReference type="InterPro" id="IPR041367">
    <property type="entry name" value="Znf-CCCH_4"/>
</dbReference>
<feature type="domain" description="RING-type" evidence="10">
    <location>
        <begin position="236"/>
        <end position="290"/>
    </location>
</feature>
<evidence type="ECO:0000256" key="9">
    <source>
        <dbReference type="PROSITE-ProRule" id="PRU00723"/>
    </source>
</evidence>
<keyword evidence="6 9" id="KW-0863">Zinc-finger</keyword>
<dbReference type="Gene3D" id="3.30.40.10">
    <property type="entry name" value="Zinc/RING finger domain, C3HC4 (zinc finger)"/>
    <property type="match status" value="1"/>
</dbReference>
<comment type="catalytic activity">
    <reaction evidence="1">
        <text>S-ubiquitinyl-[E2 ubiquitin-conjugating enzyme]-L-cysteine + [acceptor protein]-L-lysine = [E2 ubiquitin-conjugating enzyme]-L-cysteine + N(6)-ubiquitinyl-[acceptor protein]-L-lysine.</text>
        <dbReference type="EC" id="2.3.2.27"/>
    </reaction>
</comment>
<dbReference type="Gene3D" id="4.10.1000.10">
    <property type="entry name" value="Zinc finger, CCCH-type"/>
    <property type="match status" value="2"/>
</dbReference>
<dbReference type="PROSITE" id="PS00518">
    <property type="entry name" value="ZF_RING_1"/>
    <property type="match status" value="1"/>
</dbReference>
<evidence type="ECO:0000256" key="6">
    <source>
        <dbReference type="ARBA" id="ARBA00022771"/>
    </source>
</evidence>
<keyword evidence="7" id="KW-0833">Ubl conjugation pathway</keyword>
<feature type="zinc finger region" description="C3H1-type" evidence="9">
    <location>
        <begin position="162"/>
        <end position="190"/>
    </location>
</feature>
<evidence type="ECO:0000256" key="1">
    <source>
        <dbReference type="ARBA" id="ARBA00000900"/>
    </source>
</evidence>
<dbReference type="FunFam" id="3.30.40.10:FF:000117">
    <property type="entry name" value="Probable E3 ubiquitin-protein ligase makorin-1"/>
    <property type="match status" value="1"/>
</dbReference>
<feature type="domain" description="C3H1-type" evidence="11">
    <location>
        <begin position="319"/>
        <end position="348"/>
    </location>
</feature>
<feature type="domain" description="C3H1-type" evidence="11">
    <location>
        <begin position="39"/>
        <end position="66"/>
    </location>
</feature>
<organism evidence="12 13">
    <name type="scientific">Desmophyllum pertusum</name>
    <dbReference type="NCBI Taxonomy" id="174260"/>
    <lineage>
        <taxon>Eukaryota</taxon>
        <taxon>Metazoa</taxon>
        <taxon>Cnidaria</taxon>
        <taxon>Anthozoa</taxon>
        <taxon>Hexacorallia</taxon>
        <taxon>Scleractinia</taxon>
        <taxon>Caryophylliina</taxon>
        <taxon>Caryophylliidae</taxon>
        <taxon>Desmophyllum</taxon>
    </lineage>
</organism>
<evidence type="ECO:0000256" key="5">
    <source>
        <dbReference type="ARBA" id="ARBA00022737"/>
    </source>
</evidence>
<keyword evidence="12" id="KW-0012">Acyltransferase</keyword>
<dbReference type="PROSITE" id="PS50089">
    <property type="entry name" value="ZF_RING_2"/>
    <property type="match status" value="1"/>
</dbReference>
<dbReference type="PANTHER" id="PTHR11224">
    <property type="entry name" value="MAKORIN-RELATED"/>
    <property type="match status" value="1"/>
</dbReference>
<evidence type="ECO:0000259" key="11">
    <source>
        <dbReference type="PROSITE" id="PS50103"/>
    </source>
</evidence>
<evidence type="ECO:0000313" key="12">
    <source>
        <dbReference type="EMBL" id="KAJ7334559.1"/>
    </source>
</evidence>
<gene>
    <name evidence="12" type="primary">MKRN1_1</name>
    <name evidence="12" type="ORF">OS493_014883</name>
</gene>
<dbReference type="SUPFAM" id="SSF90229">
    <property type="entry name" value="CCCH zinc finger"/>
    <property type="match status" value="3"/>
</dbReference>
<dbReference type="OrthoDB" id="411372at2759"/>
<dbReference type="SMART" id="SM00356">
    <property type="entry name" value="ZnF_C3H1"/>
    <property type="match status" value="4"/>
</dbReference>
<evidence type="ECO:0000256" key="7">
    <source>
        <dbReference type="ARBA" id="ARBA00022786"/>
    </source>
</evidence>
<comment type="caution">
    <text evidence="12">The sequence shown here is derived from an EMBL/GenBank/DDBJ whole genome shotgun (WGS) entry which is preliminary data.</text>
</comment>
<feature type="zinc finger region" description="C3H1-type" evidence="9">
    <location>
        <begin position="319"/>
        <end position="348"/>
    </location>
</feature>
<evidence type="ECO:0000256" key="8">
    <source>
        <dbReference type="ARBA" id="ARBA00022833"/>
    </source>
</evidence>
<dbReference type="GO" id="GO:0000209">
    <property type="term" value="P:protein polyubiquitination"/>
    <property type="evidence" value="ECO:0007669"/>
    <property type="project" value="InterPro"/>
</dbReference>
<dbReference type="SMART" id="SM00184">
    <property type="entry name" value="RING"/>
    <property type="match status" value="1"/>
</dbReference>
<dbReference type="PROSITE" id="PS50103">
    <property type="entry name" value="ZF_C3H1"/>
    <property type="match status" value="4"/>
</dbReference>
<dbReference type="InterPro" id="IPR001841">
    <property type="entry name" value="Znf_RING"/>
</dbReference>
<keyword evidence="4 9" id="KW-0479">Metal-binding</keyword>
<dbReference type="SUPFAM" id="SSF57850">
    <property type="entry name" value="RING/U-box"/>
    <property type="match status" value="1"/>
</dbReference>
<feature type="zinc finger region" description="C3H1-type" evidence="9">
    <location>
        <begin position="11"/>
        <end position="38"/>
    </location>
</feature>
<dbReference type="InterPro" id="IPR013083">
    <property type="entry name" value="Znf_RING/FYVE/PHD"/>
</dbReference>
<dbReference type="Proteomes" id="UP001163046">
    <property type="component" value="Unassembled WGS sequence"/>
</dbReference>
<feature type="domain" description="C3H1-type" evidence="11">
    <location>
        <begin position="162"/>
        <end position="190"/>
    </location>
</feature>
<dbReference type="EC" id="2.3.2.27" evidence="2"/>
<keyword evidence="5" id="KW-0677">Repeat</keyword>
<dbReference type="GO" id="GO:0008270">
    <property type="term" value="F:zinc ion binding"/>
    <property type="evidence" value="ECO:0007669"/>
    <property type="project" value="UniProtKB-KW"/>
</dbReference>
<evidence type="ECO:0000256" key="3">
    <source>
        <dbReference type="ARBA" id="ARBA00022679"/>
    </source>
</evidence>
<evidence type="ECO:0000313" key="13">
    <source>
        <dbReference type="Proteomes" id="UP001163046"/>
    </source>
</evidence>
<dbReference type="InterPro" id="IPR045072">
    <property type="entry name" value="MKRN-like"/>
</dbReference>
<dbReference type="EMBL" id="MU827784">
    <property type="protein sequence ID" value="KAJ7334559.1"/>
    <property type="molecule type" value="Genomic_DNA"/>
</dbReference>
<proteinExistence type="predicted"/>
<dbReference type="Pfam" id="PF13639">
    <property type="entry name" value="zf-RING_2"/>
    <property type="match status" value="1"/>
</dbReference>
<keyword evidence="3 12" id="KW-0808">Transferase</keyword>
<dbReference type="Pfam" id="PF18044">
    <property type="entry name" value="zf-CCCH_4"/>
    <property type="match status" value="3"/>
</dbReference>
<evidence type="ECO:0000256" key="4">
    <source>
        <dbReference type="ARBA" id="ARBA00022723"/>
    </source>
</evidence>
<dbReference type="PANTHER" id="PTHR11224:SF10">
    <property type="entry name" value="IP09428P-RELATED"/>
    <property type="match status" value="1"/>
</dbReference>
<dbReference type="Pfam" id="PF14608">
    <property type="entry name" value="zf-CCCH_2"/>
    <property type="match status" value="1"/>
</dbReference>
<dbReference type="InterPro" id="IPR017907">
    <property type="entry name" value="Znf_RING_CS"/>
</dbReference>
<feature type="domain" description="C3H1-type" evidence="11">
    <location>
        <begin position="11"/>
        <end position="38"/>
    </location>
</feature>
<name>A0A9W9YDC9_9CNID</name>
<sequence>MAVHQGSSSASTKQILCRYYMHGVCKEGENCQYSHDLKEKPSMVCKYYLQGTCSYGNSCRFDHIKPPSGRTRTSSGPKPIPLLPHNEDTCKSKMVTLTKQKMKPPRNWVDAPVFVPGQAYHGLGSSDKQTESPEAVTDVGSLSYSAAAQTGVEFVDDLTDEEASQVLCPFAAAVGDCPYIESCSYLHGLECGYCGNKCLHPFNSLQQEEHRQKCVKSHEKDMEHSFAVQRSEGVACGICLEAVKSKANPNEQRFGILSDCNHAFCLTCIRQWRNMSHSKNKVVRNCPICRVKSAFVTPSEVWVEDPAEKKKLIEEYKSALKDKPCRYFAQGTGTCPFGSSCFYKHAYPDGRVEEVKLRHCNTSEGNTKIVETFRLWDFLDVLEDERTGEDYAIILALQDSDSDSD</sequence>
<feature type="zinc finger region" description="C3H1-type" evidence="9">
    <location>
        <begin position="39"/>
        <end position="66"/>
    </location>
</feature>
<evidence type="ECO:0000256" key="2">
    <source>
        <dbReference type="ARBA" id="ARBA00012483"/>
    </source>
</evidence>
<accession>A0A9W9YDC9</accession>
<evidence type="ECO:0000259" key="10">
    <source>
        <dbReference type="PROSITE" id="PS50089"/>
    </source>
</evidence>